<keyword evidence="1" id="KW-1133">Transmembrane helix</keyword>
<name>A0A8K1DUJ3_9BIVA</name>
<dbReference type="EMBL" id="MN164429">
    <property type="protein sequence ID" value="QNV49110.1"/>
    <property type="molecule type" value="Genomic_DNA"/>
</dbReference>
<evidence type="ECO:0000313" key="2">
    <source>
        <dbReference type="EMBL" id="QNV49110.1"/>
    </source>
</evidence>
<keyword evidence="1" id="KW-0812">Transmembrane</keyword>
<gene>
    <name evidence="2" type="primary">ATP8</name>
</gene>
<dbReference type="AlphaFoldDB" id="A0A8K1DUJ3"/>
<accession>A0A8K1DUJ3</accession>
<protein>
    <submittedName>
        <fullName evidence="2">ATP synthase F0 subunit 8</fullName>
    </submittedName>
</protein>
<organism evidence="2">
    <name type="scientific">Gari togata</name>
    <dbReference type="NCBI Taxonomy" id="2774046"/>
    <lineage>
        <taxon>Eukaryota</taxon>
        <taxon>Metazoa</taxon>
        <taxon>Spiralia</taxon>
        <taxon>Lophotrochozoa</taxon>
        <taxon>Mollusca</taxon>
        <taxon>Bivalvia</taxon>
        <taxon>Autobranchia</taxon>
        <taxon>Heteroconchia</taxon>
        <taxon>Euheterodonta</taxon>
        <taxon>Imparidentia</taxon>
        <taxon>Neoheterodontei</taxon>
        <taxon>Cardiida</taxon>
        <taxon>Tellinoidea</taxon>
        <taxon>Psammobiidae</taxon>
        <taxon>Gari</taxon>
    </lineage>
</organism>
<keyword evidence="2" id="KW-0496">Mitochondrion</keyword>
<evidence type="ECO:0000256" key="1">
    <source>
        <dbReference type="SAM" id="Phobius"/>
    </source>
</evidence>
<reference evidence="2" key="1">
    <citation type="submission" date="2019-07" db="EMBL/GenBank/DDBJ databases">
        <authorList>
            <person name="Sun S."/>
            <person name="Li Q."/>
        </authorList>
    </citation>
    <scope>NUCLEOTIDE SEQUENCE</scope>
</reference>
<keyword evidence="1" id="KW-0472">Membrane</keyword>
<proteinExistence type="predicted"/>
<sequence length="48" mass="5349">MPQMAPLFWVFIWLGVLVGVFGVVIGLWWGARSLSYGFKYKCPGVSKG</sequence>
<feature type="transmembrane region" description="Helical" evidence="1">
    <location>
        <begin position="6"/>
        <end position="31"/>
    </location>
</feature>
<geneLocation type="mitochondrion" evidence="2"/>